<reference evidence="2 3" key="1">
    <citation type="submission" date="2020-09" db="EMBL/GenBank/DDBJ databases">
        <title>Novel species of Mucilaginibacter isolated from a glacier on the Tibetan Plateau.</title>
        <authorList>
            <person name="Liu Q."/>
            <person name="Xin Y.-H."/>
        </authorList>
    </citation>
    <scope>NUCLEOTIDE SEQUENCE [LARGE SCALE GENOMIC DNA]</scope>
    <source>
        <strain evidence="2 3">CGMCC 1.13878</strain>
    </source>
</reference>
<dbReference type="InterPro" id="IPR011330">
    <property type="entry name" value="Glyco_hydro/deAcase_b/a-brl"/>
</dbReference>
<dbReference type="SUPFAM" id="SSF88713">
    <property type="entry name" value="Glycoside hydrolase/deacetylase"/>
    <property type="match status" value="1"/>
</dbReference>
<feature type="domain" description="NodB homology" evidence="1">
    <location>
        <begin position="27"/>
        <end position="110"/>
    </location>
</feature>
<accession>A0ABR7X6U9</accession>
<dbReference type="PANTHER" id="PTHR47561">
    <property type="entry name" value="POLYSACCHARIDE DEACETYLASE FAMILY PROTEIN (AFU_ORTHOLOGUE AFUA_6G05030)"/>
    <property type="match status" value="1"/>
</dbReference>
<dbReference type="EMBL" id="JACWMW010000002">
    <property type="protein sequence ID" value="MBD1385320.1"/>
    <property type="molecule type" value="Genomic_DNA"/>
</dbReference>
<evidence type="ECO:0000313" key="3">
    <source>
        <dbReference type="Proteomes" id="UP000618754"/>
    </source>
</evidence>
<comment type="caution">
    <text evidence="2">The sequence shown here is derived from an EMBL/GenBank/DDBJ whole genome shotgun (WGS) entry which is preliminary data.</text>
</comment>
<dbReference type="Pfam" id="PF01522">
    <property type="entry name" value="Polysacc_deac_1"/>
    <property type="match status" value="1"/>
</dbReference>
<organism evidence="2 3">
    <name type="scientific">Mucilaginibacter rigui</name>
    <dbReference type="NCBI Taxonomy" id="534635"/>
    <lineage>
        <taxon>Bacteria</taxon>
        <taxon>Pseudomonadati</taxon>
        <taxon>Bacteroidota</taxon>
        <taxon>Sphingobacteriia</taxon>
        <taxon>Sphingobacteriales</taxon>
        <taxon>Sphingobacteriaceae</taxon>
        <taxon>Mucilaginibacter</taxon>
    </lineage>
</organism>
<dbReference type="InterPro" id="IPR045235">
    <property type="entry name" value="PuuE_HpPgdA-like"/>
</dbReference>
<keyword evidence="3" id="KW-1185">Reference proteome</keyword>
<sequence length="266" mass="30603">MILLGFDLEEFDLPAEYGINISFEEQLSVSTEGAVAVLDILRSTGVKATFYCTANYAVHRPEVISQIVNEGHEIASHGFFHSAFATEDLLRSKLKLEELSGTQVNGFRMPRMMPVRPDELITAGYSYNSSTNPTWLPGRYNNFSDPRTWYHHHQLLELPASVSPVIRIPLFWLSFHNLPLPLIKWLASATYKKDGYLNLYFHPWEFTDLDQNNKFGLPRYIINNSGISYVDRISRFIRWAQSKGYPFASTRDFVELINAEQHVFSE</sequence>
<dbReference type="CDD" id="cd10941">
    <property type="entry name" value="CE4_PuuE_HpPgdA_like_2"/>
    <property type="match status" value="1"/>
</dbReference>
<dbReference type="InterPro" id="IPR002509">
    <property type="entry name" value="NODB_dom"/>
</dbReference>
<gene>
    <name evidence="2" type="ORF">IDJ75_08520</name>
</gene>
<name>A0ABR7X6U9_9SPHI</name>
<proteinExistence type="predicted"/>
<evidence type="ECO:0000313" key="2">
    <source>
        <dbReference type="EMBL" id="MBD1385320.1"/>
    </source>
</evidence>
<protein>
    <submittedName>
        <fullName evidence="2">Polysaccharide deacetylase family protein</fullName>
    </submittedName>
</protein>
<evidence type="ECO:0000259" key="1">
    <source>
        <dbReference type="Pfam" id="PF01522"/>
    </source>
</evidence>
<dbReference type="PANTHER" id="PTHR47561:SF1">
    <property type="entry name" value="POLYSACCHARIDE DEACETYLASE FAMILY PROTEIN (AFU_ORTHOLOGUE AFUA_6G05030)"/>
    <property type="match status" value="1"/>
</dbReference>
<dbReference type="RefSeq" id="WP_191175201.1">
    <property type="nucleotide sequence ID" value="NZ_JACWMW010000002.1"/>
</dbReference>
<dbReference type="Gene3D" id="3.20.20.370">
    <property type="entry name" value="Glycoside hydrolase/deacetylase"/>
    <property type="match status" value="1"/>
</dbReference>
<dbReference type="Proteomes" id="UP000618754">
    <property type="component" value="Unassembled WGS sequence"/>
</dbReference>